<keyword evidence="3 5" id="KW-1133">Transmembrane helix</keyword>
<feature type="transmembrane region" description="Helical" evidence="5">
    <location>
        <begin position="46"/>
        <end position="63"/>
    </location>
</feature>
<keyword evidence="4 5" id="KW-0472">Membrane</keyword>
<dbReference type="Proteomes" id="UP001597508">
    <property type="component" value="Unassembled WGS sequence"/>
</dbReference>
<keyword evidence="7" id="KW-1185">Reference proteome</keyword>
<comment type="subcellular location">
    <subcellularLocation>
        <location evidence="1">Membrane</location>
        <topology evidence="1">Multi-pass membrane protein</topology>
    </subcellularLocation>
</comment>
<evidence type="ECO:0000313" key="6">
    <source>
        <dbReference type="EMBL" id="MFD2566019.1"/>
    </source>
</evidence>
<evidence type="ECO:0000256" key="4">
    <source>
        <dbReference type="ARBA" id="ARBA00023136"/>
    </source>
</evidence>
<protein>
    <submittedName>
        <fullName evidence="6">DoxX family protein</fullName>
    </submittedName>
</protein>
<proteinExistence type="predicted"/>
<gene>
    <name evidence="6" type="ORF">ACFSRZ_01470</name>
</gene>
<dbReference type="Pfam" id="PF13564">
    <property type="entry name" value="DoxX_2"/>
    <property type="match status" value="1"/>
</dbReference>
<evidence type="ECO:0000313" key="7">
    <source>
        <dbReference type="Proteomes" id="UP001597508"/>
    </source>
</evidence>
<comment type="caution">
    <text evidence="6">The sequence shown here is derived from an EMBL/GenBank/DDBJ whole genome shotgun (WGS) entry which is preliminary data.</text>
</comment>
<feature type="transmembrane region" description="Helical" evidence="5">
    <location>
        <begin position="72"/>
        <end position="91"/>
    </location>
</feature>
<dbReference type="EMBL" id="JBHULH010000001">
    <property type="protein sequence ID" value="MFD2566019.1"/>
    <property type="molecule type" value="Genomic_DNA"/>
</dbReference>
<dbReference type="InterPro" id="IPR032808">
    <property type="entry name" value="DoxX"/>
</dbReference>
<sequence length="123" mass="14244">MKTDRVIFYIATILFSGIMLFSVSMYLTQTEMIKGAFTAMGYPSYLVYPLAVAKLLGLFALWYPKFKTIKEWAYTAFFINVILAFFAHVMISDGEQLFSILAFVFLTASYIYYRRTSKQTIKN</sequence>
<reference evidence="7" key="1">
    <citation type="journal article" date="2019" name="Int. J. Syst. Evol. Microbiol.">
        <title>The Global Catalogue of Microorganisms (GCM) 10K type strain sequencing project: providing services to taxonomists for standard genome sequencing and annotation.</title>
        <authorList>
            <consortium name="The Broad Institute Genomics Platform"/>
            <consortium name="The Broad Institute Genome Sequencing Center for Infectious Disease"/>
            <person name="Wu L."/>
            <person name="Ma J."/>
        </authorList>
    </citation>
    <scope>NUCLEOTIDE SEQUENCE [LARGE SCALE GENOMIC DNA]</scope>
    <source>
        <strain evidence="7">KCTC 52127</strain>
    </source>
</reference>
<evidence type="ECO:0000256" key="1">
    <source>
        <dbReference type="ARBA" id="ARBA00004141"/>
    </source>
</evidence>
<evidence type="ECO:0000256" key="2">
    <source>
        <dbReference type="ARBA" id="ARBA00022692"/>
    </source>
</evidence>
<evidence type="ECO:0000256" key="5">
    <source>
        <dbReference type="SAM" id="Phobius"/>
    </source>
</evidence>
<evidence type="ECO:0000256" key="3">
    <source>
        <dbReference type="ARBA" id="ARBA00022989"/>
    </source>
</evidence>
<dbReference type="RefSeq" id="WP_379664742.1">
    <property type="nucleotide sequence ID" value="NZ_JBHULH010000001.1"/>
</dbReference>
<organism evidence="6 7">
    <name type="scientific">Pseudotenacibaculum haliotis</name>
    <dbReference type="NCBI Taxonomy" id="1862138"/>
    <lineage>
        <taxon>Bacteria</taxon>
        <taxon>Pseudomonadati</taxon>
        <taxon>Bacteroidota</taxon>
        <taxon>Flavobacteriia</taxon>
        <taxon>Flavobacteriales</taxon>
        <taxon>Flavobacteriaceae</taxon>
        <taxon>Pseudotenacibaculum</taxon>
    </lineage>
</organism>
<feature type="transmembrane region" description="Helical" evidence="5">
    <location>
        <begin position="97"/>
        <end position="113"/>
    </location>
</feature>
<feature type="transmembrane region" description="Helical" evidence="5">
    <location>
        <begin position="7"/>
        <end position="26"/>
    </location>
</feature>
<name>A0ABW5LN84_9FLAO</name>
<accession>A0ABW5LN84</accession>
<keyword evidence="2 5" id="KW-0812">Transmembrane</keyword>